<dbReference type="Gene3D" id="1.20.1440.230">
    <property type="entry name" value="NADH-ubiquinone oxidoreductase 51kDa subunit, iron-sulphur binding domain"/>
    <property type="match status" value="1"/>
</dbReference>
<comment type="caution">
    <text evidence="2">The sequence shown here is derived from an EMBL/GenBank/DDBJ whole genome shotgun (WGS) entry which is preliminary data.</text>
</comment>
<dbReference type="Pfam" id="PF10589">
    <property type="entry name" value="NADH_4Fe-4S"/>
    <property type="match status" value="1"/>
</dbReference>
<dbReference type="EMBL" id="BARW01008024">
    <property type="protein sequence ID" value="GAI79391.1"/>
    <property type="molecule type" value="Genomic_DNA"/>
</dbReference>
<protein>
    <recommendedName>
        <fullName evidence="1">NADH-ubiquinone oxidoreductase 51kDa subunit iron-sulphur binding domain-containing protein</fullName>
    </recommendedName>
</protein>
<evidence type="ECO:0000313" key="2">
    <source>
        <dbReference type="EMBL" id="GAI79391.1"/>
    </source>
</evidence>
<feature type="domain" description="NADH-ubiquinone oxidoreductase 51kDa subunit iron-sulphur binding" evidence="1">
    <location>
        <begin position="1"/>
        <end position="56"/>
    </location>
</feature>
<accession>X1SJQ0</accession>
<dbReference type="GO" id="GO:0051539">
    <property type="term" value="F:4 iron, 4 sulfur cluster binding"/>
    <property type="evidence" value="ECO:0007669"/>
    <property type="project" value="InterPro"/>
</dbReference>
<dbReference type="SUPFAM" id="SSF140490">
    <property type="entry name" value="Nqo1C-terminal domain-like"/>
    <property type="match status" value="1"/>
</dbReference>
<dbReference type="InterPro" id="IPR019575">
    <property type="entry name" value="Nuop51_4Fe4S-bd"/>
</dbReference>
<reference evidence="2" key="1">
    <citation type="journal article" date="2014" name="Front. Microbiol.">
        <title>High frequency of phylogenetically diverse reductive dehalogenase-homologous genes in deep subseafloor sedimentary metagenomes.</title>
        <authorList>
            <person name="Kawai M."/>
            <person name="Futagami T."/>
            <person name="Toyoda A."/>
            <person name="Takaki Y."/>
            <person name="Nishi S."/>
            <person name="Hori S."/>
            <person name="Arai W."/>
            <person name="Tsubouchi T."/>
            <person name="Morono Y."/>
            <person name="Uchiyama I."/>
            <person name="Ito T."/>
            <person name="Fujiyama A."/>
            <person name="Inagaki F."/>
            <person name="Takami H."/>
        </authorList>
    </citation>
    <scope>NUCLEOTIDE SEQUENCE</scope>
    <source>
        <strain evidence="2">Expedition CK06-06</strain>
    </source>
</reference>
<organism evidence="2">
    <name type="scientific">marine sediment metagenome</name>
    <dbReference type="NCBI Taxonomy" id="412755"/>
    <lineage>
        <taxon>unclassified sequences</taxon>
        <taxon>metagenomes</taxon>
        <taxon>ecological metagenomes</taxon>
    </lineage>
</organism>
<dbReference type="InterPro" id="IPR037207">
    <property type="entry name" value="Nuop51_4Fe4S-bd_sf"/>
</dbReference>
<evidence type="ECO:0000259" key="1">
    <source>
        <dbReference type="Pfam" id="PF10589"/>
    </source>
</evidence>
<gene>
    <name evidence="2" type="ORF">S12H4_16573</name>
</gene>
<sequence>MYESFKYLREKEANYDELKKIEELAEALKLVAFCPLGQSIASPVLSALKYFRAELSKEIDFNEDHETITREMNDIVFDYS</sequence>
<proteinExistence type="predicted"/>
<dbReference type="AlphaFoldDB" id="X1SJQ0"/>
<name>X1SJQ0_9ZZZZ</name>